<feature type="binding site" evidence="15">
    <location>
        <position position="153"/>
    </location>
    <ligand>
        <name>Zn(2+)</name>
        <dbReference type="ChEBI" id="CHEBI:29105"/>
        <label>1</label>
    </ligand>
</feature>
<keyword evidence="9 15" id="KW-0862">Zinc</keyword>
<evidence type="ECO:0000256" key="9">
    <source>
        <dbReference type="ARBA" id="ARBA00022833"/>
    </source>
</evidence>
<evidence type="ECO:0000256" key="3">
    <source>
        <dbReference type="ARBA" id="ARBA00011738"/>
    </source>
</evidence>
<dbReference type="PANTHER" id="PTHR43808">
    <property type="entry name" value="ACETYLORNITHINE DEACETYLASE"/>
    <property type="match status" value="1"/>
</dbReference>
<dbReference type="GO" id="GO:0008777">
    <property type="term" value="F:acetylornithine deacetylase activity"/>
    <property type="evidence" value="ECO:0007669"/>
    <property type="project" value="TreeGrafter"/>
</dbReference>
<dbReference type="InterPro" id="IPR050072">
    <property type="entry name" value="Peptidase_M20A"/>
</dbReference>
<feature type="active site" description="Proton acceptor" evidence="15">
    <location>
        <position position="183"/>
    </location>
</feature>
<comment type="function">
    <text evidence="15">Catalyzes the hydrolysis of N-succinyl-L,L-diaminopimelic acid (SDAP), forming succinate and LL-2,6-diaminopimelate (DAP), an intermediate involved in the bacterial biosynthesis of lysine and meso-diaminopimelic acid, an essential component of bacterial cell walls.</text>
</comment>
<comment type="cofactor">
    <cofactor evidence="15">
        <name>Zn(2+)</name>
        <dbReference type="ChEBI" id="CHEBI:29105"/>
    </cofactor>
    <cofactor evidence="15">
        <name>Co(2+)</name>
        <dbReference type="ChEBI" id="CHEBI:48828"/>
    </cofactor>
    <text evidence="15">Binds 2 Zn(2+) or Co(2+) ions per subunit.</text>
</comment>
<comment type="subunit">
    <text evidence="3 15">Homodimer.</text>
</comment>
<gene>
    <name evidence="15" type="primary">dapE</name>
    <name evidence="17" type="ORF">AVDCRST_MAG44-1283</name>
</gene>
<dbReference type="AlphaFoldDB" id="A0A6J4SYZ9"/>
<evidence type="ECO:0000259" key="16">
    <source>
        <dbReference type="Pfam" id="PF07687"/>
    </source>
</evidence>
<feature type="binding site" evidence="15">
    <location>
        <position position="153"/>
    </location>
    <ligand>
        <name>Zn(2+)</name>
        <dbReference type="ChEBI" id="CHEBI:29105"/>
        <label>2</label>
    </ligand>
</feature>
<feature type="domain" description="Peptidase M20 dimerisation" evidence="16">
    <location>
        <begin position="225"/>
        <end position="329"/>
    </location>
</feature>
<evidence type="ECO:0000256" key="1">
    <source>
        <dbReference type="ARBA" id="ARBA00005130"/>
    </source>
</evidence>
<proteinExistence type="inferred from homology"/>
<evidence type="ECO:0000256" key="7">
    <source>
        <dbReference type="ARBA" id="ARBA00022723"/>
    </source>
</evidence>
<feature type="binding site" evidence="15">
    <location>
        <position position="397"/>
    </location>
    <ligand>
        <name>Zn(2+)</name>
        <dbReference type="ChEBI" id="CHEBI:29105"/>
        <label>2</label>
    </ligand>
</feature>
<dbReference type="PANTHER" id="PTHR43808:SF31">
    <property type="entry name" value="N-ACETYL-L-CITRULLINE DEACETYLASE"/>
    <property type="match status" value="1"/>
</dbReference>
<keyword evidence="11 15" id="KW-0457">Lysine biosynthesis</keyword>
<dbReference type="GO" id="GO:0008270">
    <property type="term" value="F:zinc ion binding"/>
    <property type="evidence" value="ECO:0007669"/>
    <property type="project" value="UniProtKB-UniRule"/>
</dbReference>
<dbReference type="EC" id="3.5.1.18" evidence="4 15"/>
<dbReference type="InterPro" id="IPR001261">
    <property type="entry name" value="ArgE/DapE_CS"/>
</dbReference>
<feature type="binding site" evidence="15">
    <location>
        <position position="122"/>
    </location>
    <ligand>
        <name>Zn(2+)</name>
        <dbReference type="ChEBI" id="CHEBI:29105"/>
        <label>1</label>
    </ligand>
</feature>
<comment type="pathway">
    <text evidence="1 15">Amino-acid biosynthesis; L-lysine biosynthesis via DAP pathway; LL-2,6-diaminopimelate from (S)-tetrahydrodipicolinate (succinylase route): step 3/3.</text>
</comment>
<dbReference type="InterPro" id="IPR002933">
    <property type="entry name" value="Peptidase_M20"/>
</dbReference>
<dbReference type="SUPFAM" id="SSF55031">
    <property type="entry name" value="Bacterial exopeptidase dimerisation domain"/>
    <property type="match status" value="1"/>
</dbReference>
<evidence type="ECO:0000256" key="14">
    <source>
        <dbReference type="ARBA" id="ARBA00051301"/>
    </source>
</evidence>
<evidence type="ECO:0000256" key="4">
    <source>
        <dbReference type="ARBA" id="ARBA00011921"/>
    </source>
</evidence>
<evidence type="ECO:0000256" key="6">
    <source>
        <dbReference type="ARBA" id="ARBA00022605"/>
    </source>
</evidence>
<reference evidence="17" key="1">
    <citation type="submission" date="2020-02" db="EMBL/GenBank/DDBJ databases">
        <authorList>
            <person name="Meier V. D."/>
        </authorList>
    </citation>
    <scope>NUCLEOTIDE SEQUENCE</scope>
    <source>
        <strain evidence="17">AVDCRST_MAG44</strain>
    </source>
</reference>
<evidence type="ECO:0000256" key="5">
    <source>
        <dbReference type="ARBA" id="ARBA00022391"/>
    </source>
</evidence>
<feature type="active site" evidence="15">
    <location>
        <position position="124"/>
    </location>
</feature>
<dbReference type="Gene3D" id="3.40.630.10">
    <property type="entry name" value="Zn peptidases"/>
    <property type="match status" value="2"/>
</dbReference>
<evidence type="ECO:0000313" key="17">
    <source>
        <dbReference type="EMBL" id="CAA9509416.1"/>
    </source>
</evidence>
<dbReference type="UniPathway" id="UPA00034">
    <property type="reaction ID" value="UER00021"/>
</dbReference>
<keyword evidence="10 15" id="KW-0220">Diaminopimelate biosynthesis</keyword>
<sequence length="425" mass="45293">MAQGPAECPDRLLAQLRDLAGAVRERHFDELSRDTVICVGPERCYRSPMIPPIDAVELAAKLISCPSVTPARGEVFDVLEAALGPLGFAVQRWVLGEAPDGPTENLVAIRGSGSPHFGFAGHLDVVPAGEGWSGNPFEARIVDGRLIGRGANDMKSAVAAFVAAVSRLPNSGGTISLLITGDEEGYATYGTPRIIDWLNDRQIRPDMILIGEPTSVDRLGDTVKIGRRGSVNMWIEVPGVQGHVAYPHRATNPLPPMARVVAALDAVHLDEGNDRFPPSNLEFTSVTTPTAASNVIPGSATAQLNIRFNNLQRGEDLVRMVEEVAAREASGATVRARISGEAFLTPPGQLFDVIVQSIEEEAGITPELSTSGGTSDGRFLIALCPVVDFGLPNATMHKLDESAAVDDIQALSRIYERIVTKVMAA</sequence>
<feature type="binding site" evidence="15">
    <location>
        <position position="184"/>
    </location>
    <ligand>
        <name>Zn(2+)</name>
        <dbReference type="ChEBI" id="CHEBI:29105"/>
        <label>2</label>
    </ligand>
</feature>
<dbReference type="PROSITE" id="PS00759">
    <property type="entry name" value="ARGE_DAPE_CPG2_2"/>
    <property type="match status" value="1"/>
</dbReference>
<keyword evidence="7 15" id="KW-0479">Metal-binding</keyword>
<accession>A0A6J4SYZ9</accession>
<dbReference type="InterPro" id="IPR005941">
    <property type="entry name" value="DapE_proteobac"/>
</dbReference>
<feature type="binding site" evidence="15">
    <location>
        <position position="212"/>
    </location>
    <ligand>
        <name>Zn(2+)</name>
        <dbReference type="ChEBI" id="CHEBI:29105"/>
        <label>1</label>
    </ligand>
</feature>
<keyword evidence="8 15" id="KW-0378">Hydrolase</keyword>
<dbReference type="Pfam" id="PF07687">
    <property type="entry name" value="M20_dimer"/>
    <property type="match status" value="1"/>
</dbReference>
<keyword evidence="6 15" id="KW-0028">Amino-acid biosynthesis</keyword>
<dbReference type="GO" id="GO:0019877">
    <property type="term" value="P:diaminopimelate biosynthetic process"/>
    <property type="evidence" value="ECO:0007669"/>
    <property type="project" value="UniProtKB-UniRule"/>
</dbReference>
<dbReference type="GO" id="GO:0009014">
    <property type="term" value="F:succinyl-diaminopimelate desuccinylase activity"/>
    <property type="evidence" value="ECO:0007669"/>
    <property type="project" value="UniProtKB-UniRule"/>
</dbReference>
<dbReference type="InterPro" id="IPR011650">
    <property type="entry name" value="Peptidase_M20_dimer"/>
</dbReference>
<evidence type="ECO:0000256" key="8">
    <source>
        <dbReference type="ARBA" id="ARBA00022801"/>
    </source>
</evidence>
<evidence type="ECO:0000256" key="2">
    <source>
        <dbReference type="ARBA" id="ARBA00006746"/>
    </source>
</evidence>
<comment type="similarity">
    <text evidence="2 15">Belongs to the peptidase M20A family. DapE subfamily.</text>
</comment>
<comment type="catalytic activity">
    <reaction evidence="14 15">
        <text>N-succinyl-(2S,6S)-2,6-diaminopimelate + H2O = (2S,6S)-2,6-diaminopimelate + succinate</text>
        <dbReference type="Rhea" id="RHEA:22608"/>
        <dbReference type="ChEBI" id="CHEBI:15377"/>
        <dbReference type="ChEBI" id="CHEBI:30031"/>
        <dbReference type="ChEBI" id="CHEBI:57609"/>
        <dbReference type="ChEBI" id="CHEBI:58087"/>
        <dbReference type="EC" id="3.5.1.18"/>
    </reaction>
</comment>
<dbReference type="CDD" id="cd03891">
    <property type="entry name" value="M20_DapE_proteobac"/>
    <property type="match status" value="1"/>
</dbReference>
<dbReference type="Pfam" id="PF01546">
    <property type="entry name" value="Peptidase_M20"/>
    <property type="match status" value="1"/>
</dbReference>
<evidence type="ECO:0000256" key="13">
    <source>
        <dbReference type="ARBA" id="ARBA00031891"/>
    </source>
</evidence>
<dbReference type="NCBIfam" id="TIGR01246">
    <property type="entry name" value="dapE_proteo"/>
    <property type="match status" value="1"/>
</dbReference>
<evidence type="ECO:0000256" key="11">
    <source>
        <dbReference type="ARBA" id="ARBA00023154"/>
    </source>
</evidence>
<dbReference type="GO" id="GO:0050897">
    <property type="term" value="F:cobalt ion binding"/>
    <property type="evidence" value="ECO:0007669"/>
    <property type="project" value="UniProtKB-UniRule"/>
</dbReference>
<name>A0A6J4SYZ9_9SPHN</name>
<evidence type="ECO:0000256" key="15">
    <source>
        <dbReference type="HAMAP-Rule" id="MF_01690"/>
    </source>
</evidence>
<dbReference type="SUPFAM" id="SSF53187">
    <property type="entry name" value="Zn-dependent exopeptidases"/>
    <property type="match status" value="1"/>
</dbReference>
<protein>
    <recommendedName>
        <fullName evidence="5 15">Succinyl-diaminopimelate desuccinylase</fullName>
        <shortName evidence="15">SDAP desuccinylase</shortName>
        <ecNumber evidence="4 15">3.5.1.18</ecNumber>
    </recommendedName>
    <alternativeName>
        <fullName evidence="13 15">N-succinyl-LL-2,6-diaminoheptanedioate amidohydrolase</fullName>
    </alternativeName>
</protein>
<evidence type="ECO:0000256" key="10">
    <source>
        <dbReference type="ARBA" id="ARBA00022915"/>
    </source>
</evidence>
<dbReference type="EMBL" id="CADCVY010000087">
    <property type="protein sequence ID" value="CAA9509416.1"/>
    <property type="molecule type" value="Genomic_DNA"/>
</dbReference>
<keyword evidence="12 15" id="KW-0170">Cobalt</keyword>
<evidence type="ECO:0000256" key="12">
    <source>
        <dbReference type="ARBA" id="ARBA00023285"/>
    </source>
</evidence>
<dbReference type="GO" id="GO:0009089">
    <property type="term" value="P:lysine biosynthetic process via diaminopimelate"/>
    <property type="evidence" value="ECO:0007669"/>
    <property type="project" value="UniProtKB-UniRule"/>
</dbReference>
<dbReference type="InterPro" id="IPR036264">
    <property type="entry name" value="Bact_exopeptidase_dim_dom"/>
</dbReference>
<organism evidence="17">
    <name type="scientific">uncultured Sphingomonas sp</name>
    <dbReference type="NCBI Taxonomy" id="158754"/>
    <lineage>
        <taxon>Bacteria</taxon>
        <taxon>Pseudomonadati</taxon>
        <taxon>Pseudomonadota</taxon>
        <taxon>Alphaproteobacteria</taxon>
        <taxon>Sphingomonadales</taxon>
        <taxon>Sphingomonadaceae</taxon>
        <taxon>Sphingomonas</taxon>
        <taxon>environmental samples</taxon>
    </lineage>
</organism>
<dbReference type="NCBIfam" id="NF009557">
    <property type="entry name" value="PRK13009.1"/>
    <property type="match status" value="1"/>
</dbReference>
<dbReference type="HAMAP" id="MF_01690">
    <property type="entry name" value="DapE"/>
    <property type="match status" value="1"/>
</dbReference>
<dbReference type="GO" id="GO:0006526">
    <property type="term" value="P:L-arginine biosynthetic process"/>
    <property type="evidence" value="ECO:0007669"/>
    <property type="project" value="TreeGrafter"/>
</dbReference>